<reference evidence="2" key="1">
    <citation type="journal article" date="2014" name="Front. Microbiol.">
        <title>High frequency of phylogenetically diverse reductive dehalogenase-homologous genes in deep subseafloor sedimentary metagenomes.</title>
        <authorList>
            <person name="Kawai M."/>
            <person name="Futagami T."/>
            <person name="Toyoda A."/>
            <person name="Takaki Y."/>
            <person name="Nishi S."/>
            <person name="Hori S."/>
            <person name="Arai W."/>
            <person name="Tsubouchi T."/>
            <person name="Morono Y."/>
            <person name="Uchiyama I."/>
            <person name="Ito T."/>
            <person name="Fujiyama A."/>
            <person name="Inagaki F."/>
            <person name="Takami H."/>
        </authorList>
    </citation>
    <scope>NUCLEOTIDE SEQUENCE</scope>
    <source>
        <strain evidence="2">Expedition CK06-06</strain>
    </source>
</reference>
<dbReference type="Pfam" id="PF19851">
    <property type="entry name" value="DUF6326"/>
    <property type="match status" value="1"/>
</dbReference>
<proteinExistence type="predicted"/>
<evidence type="ECO:0000313" key="2">
    <source>
        <dbReference type="EMBL" id="GAH22701.1"/>
    </source>
</evidence>
<accession>X1DP23</accession>
<protein>
    <submittedName>
        <fullName evidence="2">Uncharacterized protein</fullName>
    </submittedName>
</protein>
<dbReference type="AlphaFoldDB" id="X1DP23"/>
<feature type="transmembrane region" description="Helical" evidence="1">
    <location>
        <begin position="5"/>
        <end position="24"/>
    </location>
</feature>
<evidence type="ECO:0000256" key="1">
    <source>
        <dbReference type="SAM" id="Phobius"/>
    </source>
</evidence>
<feature type="transmembrane region" description="Helical" evidence="1">
    <location>
        <begin position="44"/>
        <end position="65"/>
    </location>
</feature>
<feature type="transmembrane region" description="Helical" evidence="1">
    <location>
        <begin position="95"/>
        <end position="114"/>
    </location>
</feature>
<keyword evidence="1" id="KW-1133">Transmembrane helix</keyword>
<feature type="transmembrane region" description="Helical" evidence="1">
    <location>
        <begin position="72"/>
        <end position="89"/>
    </location>
</feature>
<sequence>MKLSILWVIVMFNMLFADVLTLYIPENLEEIITRSTPIQITEGLMLVMAIIIEIPILMIFLSRVLKHKANRWTNIIASVITIVFVVGGGSLTLHYIFFATIEVVCLSLIVWYAWKWSKHESVKVTP</sequence>
<organism evidence="2">
    <name type="scientific">marine sediment metagenome</name>
    <dbReference type="NCBI Taxonomy" id="412755"/>
    <lineage>
        <taxon>unclassified sequences</taxon>
        <taxon>metagenomes</taxon>
        <taxon>ecological metagenomes</taxon>
    </lineage>
</organism>
<keyword evidence="1" id="KW-0812">Transmembrane</keyword>
<dbReference type="InterPro" id="IPR046289">
    <property type="entry name" value="DUF6326"/>
</dbReference>
<keyword evidence="1" id="KW-0472">Membrane</keyword>
<dbReference type="EMBL" id="BARU01000599">
    <property type="protein sequence ID" value="GAH22701.1"/>
    <property type="molecule type" value="Genomic_DNA"/>
</dbReference>
<comment type="caution">
    <text evidence="2">The sequence shown here is derived from an EMBL/GenBank/DDBJ whole genome shotgun (WGS) entry which is preliminary data.</text>
</comment>
<gene>
    <name evidence="2" type="ORF">S03H2_01917</name>
</gene>
<name>X1DP23_9ZZZZ</name>